<sequence>MKVAFVEWPEALLPDTPAWTVIARQVAASGAELLVTNELPFGPWIAAGATFDKTMARRSVESHEAGIAALAKLNLPAVLSSRPIWFEEHLLNEAFILSDGQVRPVHQKNYFPEEEGWWEASWFHTVQHGFRAAEVQGLCLGVMLCTDAMFNEHARHYGRQGTSLIAIPRAAGMATENWLTAGKMAAIVSGSYIVSSNRVGTSDQGTIFGGAGFAFGPDGSLLATTDAQRPLLVVEVDPERSRRQRLAYPCYVGQLAGGASHLLHHS</sequence>
<organism evidence="3 4">
    <name type="scientific">Lichenifustis flavocetrariae</name>
    <dbReference type="NCBI Taxonomy" id="2949735"/>
    <lineage>
        <taxon>Bacteria</taxon>
        <taxon>Pseudomonadati</taxon>
        <taxon>Pseudomonadota</taxon>
        <taxon>Alphaproteobacteria</taxon>
        <taxon>Hyphomicrobiales</taxon>
        <taxon>Lichenihabitantaceae</taxon>
        <taxon>Lichenifustis</taxon>
    </lineage>
</organism>
<evidence type="ECO:0000313" key="4">
    <source>
        <dbReference type="Proteomes" id="UP001165667"/>
    </source>
</evidence>
<dbReference type="Pfam" id="PF00795">
    <property type="entry name" value="CN_hydrolase"/>
    <property type="match status" value="1"/>
</dbReference>
<dbReference type="Gene3D" id="3.60.110.10">
    <property type="entry name" value="Carbon-nitrogen hydrolase"/>
    <property type="match status" value="1"/>
</dbReference>
<evidence type="ECO:0000256" key="1">
    <source>
        <dbReference type="ARBA" id="ARBA00022801"/>
    </source>
</evidence>
<dbReference type="AlphaFoldDB" id="A0AA41Z5T9"/>
<accession>A0AA41Z5T9</accession>
<comment type="caution">
    <text evidence="3">The sequence shown here is derived from an EMBL/GenBank/DDBJ whole genome shotgun (WGS) entry which is preliminary data.</text>
</comment>
<dbReference type="InterPro" id="IPR036526">
    <property type="entry name" value="C-N_Hydrolase_sf"/>
</dbReference>
<dbReference type="EMBL" id="JAMOIM010000019">
    <property type="protein sequence ID" value="MCW6510870.1"/>
    <property type="molecule type" value="Genomic_DNA"/>
</dbReference>
<reference evidence="3" key="1">
    <citation type="submission" date="2022-05" db="EMBL/GenBank/DDBJ databases">
        <authorList>
            <person name="Pankratov T."/>
        </authorList>
    </citation>
    <scope>NUCLEOTIDE SEQUENCE</scope>
    <source>
        <strain evidence="3">BP6-180914</strain>
    </source>
</reference>
<evidence type="ECO:0000313" key="3">
    <source>
        <dbReference type="EMBL" id="MCW6510870.1"/>
    </source>
</evidence>
<dbReference type="PANTHER" id="PTHR43674">
    <property type="entry name" value="NITRILASE C965.09-RELATED"/>
    <property type="match status" value="1"/>
</dbReference>
<keyword evidence="1 3" id="KW-0378">Hydrolase</keyword>
<feature type="domain" description="CN hydrolase" evidence="2">
    <location>
        <begin position="1"/>
        <end position="238"/>
    </location>
</feature>
<dbReference type="SUPFAM" id="SSF56317">
    <property type="entry name" value="Carbon-nitrogen hydrolase"/>
    <property type="match status" value="1"/>
</dbReference>
<dbReference type="RefSeq" id="WP_282587248.1">
    <property type="nucleotide sequence ID" value="NZ_JAMOIM010000019.1"/>
</dbReference>
<dbReference type="PANTHER" id="PTHR43674:SF2">
    <property type="entry name" value="BETA-UREIDOPROPIONASE"/>
    <property type="match status" value="1"/>
</dbReference>
<keyword evidence="4" id="KW-1185">Reference proteome</keyword>
<evidence type="ECO:0000259" key="2">
    <source>
        <dbReference type="PROSITE" id="PS50263"/>
    </source>
</evidence>
<protein>
    <submittedName>
        <fullName evidence="3">Carbon-nitrogen hydrolase family protein</fullName>
    </submittedName>
</protein>
<gene>
    <name evidence="3" type="ORF">M8523_22920</name>
</gene>
<proteinExistence type="predicted"/>
<dbReference type="GO" id="GO:0033388">
    <property type="term" value="P:putrescine biosynthetic process from arginine"/>
    <property type="evidence" value="ECO:0007669"/>
    <property type="project" value="TreeGrafter"/>
</dbReference>
<dbReference type="PROSITE" id="PS50263">
    <property type="entry name" value="CN_HYDROLASE"/>
    <property type="match status" value="1"/>
</dbReference>
<dbReference type="CDD" id="cd07197">
    <property type="entry name" value="nitrilase"/>
    <property type="match status" value="1"/>
</dbReference>
<dbReference type="GO" id="GO:0050126">
    <property type="term" value="F:N-carbamoylputrescine amidase activity"/>
    <property type="evidence" value="ECO:0007669"/>
    <property type="project" value="TreeGrafter"/>
</dbReference>
<dbReference type="InterPro" id="IPR003010">
    <property type="entry name" value="C-N_Hydrolase"/>
</dbReference>
<dbReference type="Proteomes" id="UP001165667">
    <property type="component" value="Unassembled WGS sequence"/>
</dbReference>
<dbReference type="InterPro" id="IPR050345">
    <property type="entry name" value="Aliph_Amidase/BUP"/>
</dbReference>
<name>A0AA41Z5T9_9HYPH</name>